<sequence length="225" mass="24702">MDTTVDAGQDGSKQHKSRRRMARWLEWPALLVLALLLALFVKTFLLQAFVIPSDSMNDTIVRGDRVLVDKLSPWFGWTPHRGDVVVFRDPGDWLADEPVPDPSSLERGLAVVGLVPDPGERDLIKRVIAVGGDTVDCRAGQPVRVNGHALHEPYLYPGATPCDDDPVGTLTVPQGSIWVMGDHRNDSQDSRFHQRAHPGDGFVPVSDVIGRALVVAWPVPGWKGL</sequence>
<dbReference type="PANTHER" id="PTHR43390">
    <property type="entry name" value="SIGNAL PEPTIDASE I"/>
    <property type="match status" value="1"/>
</dbReference>
<dbReference type="PRINTS" id="PR00727">
    <property type="entry name" value="LEADERPTASE"/>
</dbReference>
<dbReference type="NCBIfam" id="TIGR02227">
    <property type="entry name" value="sigpep_I_bact"/>
    <property type="match status" value="1"/>
</dbReference>
<evidence type="ECO:0000256" key="3">
    <source>
        <dbReference type="ARBA" id="ARBA00009370"/>
    </source>
</evidence>
<dbReference type="Proteomes" id="UP001596174">
    <property type="component" value="Unassembled WGS sequence"/>
</dbReference>
<dbReference type="PANTHER" id="PTHR43390:SF1">
    <property type="entry name" value="CHLOROPLAST PROCESSING PEPTIDASE"/>
    <property type="match status" value="1"/>
</dbReference>
<dbReference type="EC" id="3.4.21.89" evidence="4 6"/>
<comment type="subcellular location">
    <subcellularLocation>
        <location evidence="2">Cell membrane</location>
        <topology evidence="2">Single-pass type II membrane protein</topology>
    </subcellularLocation>
    <subcellularLocation>
        <location evidence="6">Membrane</location>
        <topology evidence="6">Single-pass type II membrane protein</topology>
    </subcellularLocation>
</comment>
<keyword evidence="6" id="KW-0645">Protease</keyword>
<evidence type="ECO:0000256" key="2">
    <source>
        <dbReference type="ARBA" id="ARBA00004401"/>
    </source>
</evidence>
<gene>
    <name evidence="8" type="primary">lepB</name>
    <name evidence="8" type="ORF">ACFP3V_28775</name>
</gene>
<dbReference type="SUPFAM" id="SSF51306">
    <property type="entry name" value="LexA/Signal peptidase"/>
    <property type="match status" value="1"/>
</dbReference>
<reference evidence="9" key="1">
    <citation type="journal article" date="2019" name="Int. J. Syst. Evol. Microbiol.">
        <title>The Global Catalogue of Microorganisms (GCM) 10K type strain sequencing project: providing services to taxonomists for standard genome sequencing and annotation.</title>
        <authorList>
            <consortium name="The Broad Institute Genomics Platform"/>
            <consortium name="The Broad Institute Genome Sequencing Center for Infectious Disease"/>
            <person name="Wu L."/>
            <person name="Ma J."/>
        </authorList>
    </citation>
    <scope>NUCLEOTIDE SEQUENCE [LARGE SCALE GENOMIC DNA]</scope>
    <source>
        <strain evidence="9">JCM 4816</strain>
    </source>
</reference>
<keyword evidence="9" id="KW-1185">Reference proteome</keyword>
<evidence type="ECO:0000313" key="8">
    <source>
        <dbReference type="EMBL" id="MFC5911187.1"/>
    </source>
</evidence>
<keyword evidence="5 6" id="KW-0378">Hydrolase</keyword>
<dbReference type="GO" id="GO:0009003">
    <property type="term" value="F:signal peptidase activity"/>
    <property type="evidence" value="ECO:0007669"/>
    <property type="project" value="UniProtKB-EC"/>
</dbReference>
<proteinExistence type="inferred from homology"/>
<accession>A0ABW1GBB8</accession>
<dbReference type="InterPro" id="IPR036286">
    <property type="entry name" value="LexA/Signal_pep-like_sf"/>
</dbReference>
<name>A0ABW1GBB8_9ACTN</name>
<dbReference type="InterPro" id="IPR019533">
    <property type="entry name" value="Peptidase_S26"/>
</dbReference>
<dbReference type="RefSeq" id="WP_380589699.1">
    <property type="nucleotide sequence ID" value="NZ_JBHSQJ010000147.1"/>
</dbReference>
<dbReference type="Pfam" id="PF10502">
    <property type="entry name" value="Peptidase_S26"/>
    <property type="match status" value="1"/>
</dbReference>
<dbReference type="InterPro" id="IPR019758">
    <property type="entry name" value="Pept_S26A_signal_pept_1_CS"/>
</dbReference>
<dbReference type="EMBL" id="JBHSQJ010000147">
    <property type="protein sequence ID" value="MFC5911187.1"/>
    <property type="molecule type" value="Genomic_DNA"/>
</dbReference>
<evidence type="ECO:0000256" key="6">
    <source>
        <dbReference type="RuleBase" id="RU362042"/>
    </source>
</evidence>
<evidence type="ECO:0000256" key="4">
    <source>
        <dbReference type="ARBA" id="ARBA00013208"/>
    </source>
</evidence>
<evidence type="ECO:0000256" key="5">
    <source>
        <dbReference type="ARBA" id="ARBA00022801"/>
    </source>
</evidence>
<evidence type="ECO:0000259" key="7">
    <source>
        <dbReference type="Pfam" id="PF10502"/>
    </source>
</evidence>
<comment type="catalytic activity">
    <reaction evidence="1 6">
        <text>Cleavage of hydrophobic, N-terminal signal or leader sequences from secreted and periplasmic proteins.</text>
        <dbReference type="EC" id="3.4.21.89"/>
    </reaction>
</comment>
<feature type="domain" description="Peptidase S26" evidence="7">
    <location>
        <begin position="24"/>
        <end position="217"/>
    </location>
</feature>
<comment type="similarity">
    <text evidence="3 6">Belongs to the peptidase S26 family.</text>
</comment>
<dbReference type="Gene3D" id="2.10.109.10">
    <property type="entry name" value="Umud Fragment, subunit A"/>
    <property type="match status" value="1"/>
</dbReference>
<dbReference type="CDD" id="cd06530">
    <property type="entry name" value="S26_SPase_I"/>
    <property type="match status" value="1"/>
</dbReference>
<evidence type="ECO:0000313" key="9">
    <source>
        <dbReference type="Proteomes" id="UP001596174"/>
    </source>
</evidence>
<evidence type="ECO:0000256" key="1">
    <source>
        <dbReference type="ARBA" id="ARBA00000677"/>
    </source>
</evidence>
<dbReference type="InterPro" id="IPR000223">
    <property type="entry name" value="Pept_S26A_signal_pept_1"/>
</dbReference>
<comment type="caution">
    <text evidence="8">The sequence shown here is derived from an EMBL/GenBank/DDBJ whole genome shotgun (WGS) entry which is preliminary data.</text>
</comment>
<dbReference type="PROSITE" id="PS00761">
    <property type="entry name" value="SPASE_I_3"/>
    <property type="match status" value="1"/>
</dbReference>
<protein>
    <recommendedName>
        <fullName evidence="4 6">Signal peptidase I</fullName>
        <ecNumber evidence="4 6">3.4.21.89</ecNumber>
    </recommendedName>
</protein>
<organism evidence="8 9">
    <name type="scientific">Streptacidiphilus monticola</name>
    <dbReference type="NCBI Taxonomy" id="2161674"/>
    <lineage>
        <taxon>Bacteria</taxon>
        <taxon>Bacillati</taxon>
        <taxon>Actinomycetota</taxon>
        <taxon>Actinomycetes</taxon>
        <taxon>Kitasatosporales</taxon>
        <taxon>Streptomycetaceae</taxon>
        <taxon>Streptacidiphilus</taxon>
    </lineage>
</organism>